<dbReference type="EMBL" id="CP163432">
    <property type="protein sequence ID" value="XDQ14836.1"/>
    <property type="molecule type" value="Genomic_DNA"/>
</dbReference>
<accession>A0AB39N8T6</accession>
<evidence type="ECO:0000313" key="7">
    <source>
        <dbReference type="EMBL" id="XDQ14836.1"/>
    </source>
</evidence>
<keyword evidence="4" id="KW-0418">Kinase</keyword>
<name>A0AB39N8T6_9ACTN</name>
<dbReference type="Gene3D" id="3.30.565.10">
    <property type="entry name" value="Histidine kinase-like ATPase, C-terminal domain"/>
    <property type="match status" value="1"/>
</dbReference>
<evidence type="ECO:0000259" key="6">
    <source>
        <dbReference type="Pfam" id="PF02518"/>
    </source>
</evidence>
<keyword evidence="5" id="KW-0902">Two-component regulatory system</keyword>
<dbReference type="CDD" id="cd16917">
    <property type="entry name" value="HATPase_UhpB-NarQ-NarX-like"/>
    <property type="match status" value="1"/>
</dbReference>
<evidence type="ECO:0000256" key="3">
    <source>
        <dbReference type="ARBA" id="ARBA00022679"/>
    </source>
</evidence>
<evidence type="ECO:0000256" key="1">
    <source>
        <dbReference type="ARBA" id="ARBA00000085"/>
    </source>
</evidence>
<dbReference type="InterPro" id="IPR050482">
    <property type="entry name" value="Sensor_HK_TwoCompSys"/>
</dbReference>
<dbReference type="PANTHER" id="PTHR24421:SF10">
    <property type="entry name" value="NITRATE_NITRITE SENSOR PROTEIN NARQ"/>
    <property type="match status" value="1"/>
</dbReference>
<dbReference type="PANTHER" id="PTHR24421">
    <property type="entry name" value="NITRATE/NITRITE SENSOR PROTEIN NARX-RELATED"/>
    <property type="match status" value="1"/>
</dbReference>
<organism evidence="7">
    <name type="scientific">Streptomyces sp. R11</name>
    <dbReference type="NCBI Taxonomy" id="3238625"/>
    <lineage>
        <taxon>Bacteria</taxon>
        <taxon>Bacillati</taxon>
        <taxon>Actinomycetota</taxon>
        <taxon>Actinomycetes</taxon>
        <taxon>Kitasatosporales</taxon>
        <taxon>Streptomycetaceae</taxon>
        <taxon>Streptomyces</taxon>
    </lineage>
</organism>
<comment type="catalytic activity">
    <reaction evidence="1">
        <text>ATP + protein L-histidine = ADP + protein N-phospho-L-histidine.</text>
        <dbReference type="EC" id="2.7.13.3"/>
    </reaction>
</comment>
<evidence type="ECO:0000256" key="4">
    <source>
        <dbReference type="ARBA" id="ARBA00022777"/>
    </source>
</evidence>
<dbReference type="SUPFAM" id="SSF55874">
    <property type="entry name" value="ATPase domain of HSP90 chaperone/DNA topoisomerase II/histidine kinase"/>
    <property type="match status" value="1"/>
</dbReference>
<gene>
    <name evidence="7" type="ORF">AB5J55_36935</name>
</gene>
<keyword evidence="7" id="KW-0547">Nucleotide-binding</keyword>
<proteinExistence type="predicted"/>
<protein>
    <recommendedName>
        <fullName evidence="2">histidine kinase</fullName>
        <ecNumber evidence="2">2.7.13.3</ecNumber>
    </recommendedName>
</protein>
<dbReference type="GO" id="GO:0005524">
    <property type="term" value="F:ATP binding"/>
    <property type="evidence" value="ECO:0007669"/>
    <property type="project" value="UniProtKB-KW"/>
</dbReference>
<dbReference type="EC" id="2.7.13.3" evidence="2"/>
<evidence type="ECO:0000256" key="2">
    <source>
        <dbReference type="ARBA" id="ARBA00012438"/>
    </source>
</evidence>
<reference evidence="7" key="1">
    <citation type="submission" date="2024-07" db="EMBL/GenBank/DDBJ databases">
        <authorList>
            <person name="Yu S.T."/>
        </authorList>
    </citation>
    <scope>NUCLEOTIDE SEQUENCE</scope>
    <source>
        <strain evidence="7">R11</strain>
    </source>
</reference>
<keyword evidence="7" id="KW-0067">ATP-binding</keyword>
<dbReference type="Pfam" id="PF02518">
    <property type="entry name" value="HATPase_c"/>
    <property type="match status" value="1"/>
</dbReference>
<dbReference type="AlphaFoldDB" id="A0AB39N8T6"/>
<dbReference type="GO" id="GO:0000160">
    <property type="term" value="P:phosphorelay signal transduction system"/>
    <property type="evidence" value="ECO:0007669"/>
    <property type="project" value="UniProtKB-KW"/>
</dbReference>
<dbReference type="GO" id="GO:0004673">
    <property type="term" value="F:protein histidine kinase activity"/>
    <property type="evidence" value="ECO:0007669"/>
    <property type="project" value="UniProtKB-EC"/>
</dbReference>
<keyword evidence="3" id="KW-0808">Transferase</keyword>
<feature type="domain" description="Histidine kinase/HSP90-like ATPase" evidence="6">
    <location>
        <begin position="5"/>
        <end position="94"/>
    </location>
</feature>
<dbReference type="InterPro" id="IPR036890">
    <property type="entry name" value="HATPase_C_sf"/>
</dbReference>
<dbReference type="RefSeq" id="WP_369274790.1">
    <property type="nucleotide sequence ID" value="NZ_CP163432.1"/>
</dbReference>
<dbReference type="InterPro" id="IPR003594">
    <property type="entry name" value="HATPase_dom"/>
</dbReference>
<evidence type="ECO:0000256" key="5">
    <source>
        <dbReference type="ARBA" id="ARBA00023012"/>
    </source>
</evidence>
<sequence length="97" mass="9908">MQAAAFRVVQEALTNVRRHAADAAHIEVRLSDDAGRLEVSVADDGRGGVQLPAAAPGCGFGLVGLKERVTALGGEPHAGPRGGGGWEVRAVFPVGKV</sequence>